<keyword evidence="8 15" id="KW-0819">tRNA processing</keyword>
<dbReference type="Proteomes" id="UP000587991">
    <property type="component" value="Unassembled WGS sequence"/>
</dbReference>
<keyword evidence="12 15" id="KW-0378">Hydrolase</keyword>
<evidence type="ECO:0000313" key="19">
    <source>
        <dbReference type="Proteomes" id="UP000587991"/>
    </source>
</evidence>
<dbReference type="Gene3D" id="3.30.160.20">
    <property type="match status" value="1"/>
</dbReference>
<comment type="subunit">
    <text evidence="4 15">Homodimer.</text>
</comment>
<dbReference type="AlphaFoldDB" id="A0A847S4N5"/>
<dbReference type="SUPFAM" id="SSF54768">
    <property type="entry name" value="dsRNA-binding domain-like"/>
    <property type="match status" value="1"/>
</dbReference>
<dbReference type="EMBL" id="JABAIM010000001">
    <property type="protein sequence ID" value="NLR74097.1"/>
    <property type="molecule type" value="Genomic_DNA"/>
</dbReference>
<evidence type="ECO:0000256" key="9">
    <source>
        <dbReference type="ARBA" id="ARBA00022722"/>
    </source>
</evidence>
<keyword evidence="11 15" id="KW-0255">Endonuclease</keyword>
<keyword evidence="19" id="KW-1185">Reference proteome</keyword>
<proteinExistence type="inferred from homology"/>
<dbReference type="NCBIfam" id="TIGR02191">
    <property type="entry name" value="RNaseIII"/>
    <property type="match status" value="1"/>
</dbReference>
<feature type="domain" description="DRBM" evidence="16">
    <location>
        <begin position="155"/>
        <end position="225"/>
    </location>
</feature>
<dbReference type="PROSITE" id="PS50142">
    <property type="entry name" value="RNASE_3_2"/>
    <property type="match status" value="1"/>
</dbReference>
<evidence type="ECO:0000256" key="14">
    <source>
        <dbReference type="ARBA" id="ARBA00022884"/>
    </source>
</evidence>
<dbReference type="FunFam" id="1.10.1520.10:FF:000001">
    <property type="entry name" value="Ribonuclease 3"/>
    <property type="match status" value="1"/>
</dbReference>
<dbReference type="SMART" id="SM00358">
    <property type="entry name" value="DSRM"/>
    <property type="match status" value="1"/>
</dbReference>
<feature type="binding site" evidence="15">
    <location>
        <position position="114"/>
    </location>
    <ligand>
        <name>Mg(2+)</name>
        <dbReference type="ChEBI" id="CHEBI:18420"/>
    </ligand>
</feature>
<evidence type="ECO:0000256" key="2">
    <source>
        <dbReference type="ARBA" id="ARBA00004496"/>
    </source>
</evidence>
<evidence type="ECO:0000256" key="10">
    <source>
        <dbReference type="ARBA" id="ARBA00022723"/>
    </source>
</evidence>
<dbReference type="FunFam" id="3.30.160.20:FF:000003">
    <property type="entry name" value="Ribonuclease 3"/>
    <property type="match status" value="1"/>
</dbReference>
<dbReference type="GO" id="GO:0019843">
    <property type="term" value="F:rRNA binding"/>
    <property type="evidence" value="ECO:0007669"/>
    <property type="project" value="UniProtKB-KW"/>
</dbReference>
<comment type="catalytic activity">
    <reaction evidence="1 15">
        <text>Endonucleolytic cleavage to 5'-phosphomonoester.</text>
        <dbReference type="EC" id="3.1.26.3"/>
    </reaction>
</comment>
<dbReference type="InterPro" id="IPR011907">
    <property type="entry name" value="RNase_III"/>
</dbReference>
<dbReference type="InterPro" id="IPR036389">
    <property type="entry name" value="RNase_III_sf"/>
</dbReference>
<dbReference type="InterPro" id="IPR000999">
    <property type="entry name" value="RNase_III_dom"/>
</dbReference>
<dbReference type="Pfam" id="PF00035">
    <property type="entry name" value="dsrm"/>
    <property type="match status" value="1"/>
</dbReference>
<dbReference type="EC" id="3.1.26.3" evidence="15"/>
<dbReference type="GO" id="GO:0008033">
    <property type="term" value="P:tRNA processing"/>
    <property type="evidence" value="ECO:0007669"/>
    <property type="project" value="UniProtKB-KW"/>
</dbReference>
<keyword evidence="13 15" id="KW-0460">Magnesium</keyword>
<feature type="active site" evidence="15">
    <location>
        <position position="117"/>
    </location>
</feature>
<evidence type="ECO:0000256" key="3">
    <source>
        <dbReference type="ARBA" id="ARBA00010183"/>
    </source>
</evidence>
<comment type="cofactor">
    <cofactor evidence="15">
        <name>Mg(2+)</name>
        <dbReference type="ChEBI" id="CHEBI:18420"/>
    </cofactor>
</comment>
<evidence type="ECO:0000256" key="12">
    <source>
        <dbReference type="ARBA" id="ARBA00022801"/>
    </source>
</evidence>
<evidence type="ECO:0000256" key="4">
    <source>
        <dbReference type="ARBA" id="ARBA00011738"/>
    </source>
</evidence>
<dbReference type="HAMAP" id="MF_00104">
    <property type="entry name" value="RNase_III"/>
    <property type="match status" value="1"/>
</dbReference>
<keyword evidence="7 15" id="KW-0507">mRNA processing</keyword>
<comment type="function">
    <text evidence="15">Digests double-stranded RNA. Involved in the processing of primary rRNA transcript to yield the immediate precursors to the large and small rRNAs (23S and 16S). Processes some mRNAs, and tRNAs when they are encoded in the rRNA operon. Processes pre-crRNA and tracrRNA of type II CRISPR loci if present in the organism.</text>
</comment>
<dbReference type="GO" id="GO:0010468">
    <property type="term" value="P:regulation of gene expression"/>
    <property type="evidence" value="ECO:0007669"/>
    <property type="project" value="TreeGrafter"/>
</dbReference>
<evidence type="ECO:0000259" key="17">
    <source>
        <dbReference type="PROSITE" id="PS50142"/>
    </source>
</evidence>
<dbReference type="Pfam" id="PF14622">
    <property type="entry name" value="Ribonucleas_3_3"/>
    <property type="match status" value="1"/>
</dbReference>
<gene>
    <name evidence="15 18" type="primary">rnc</name>
    <name evidence="18" type="ORF">HF682_02890</name>
</gene>
<dbReference type="PROSITE" id="PS00517">
    <property type="entry name" value="RNASE_3_1"/>
    <property type="match status" value="1"/>
</dbReference>
<dbReference type="SMART" id="SM00535">
    <property type="entry name" value="RIBOc"/>
    <property type="match status" value="1"/>
</dbReference>
<evidence type="ECO:0000256" key="5">
    <source>
        <dbReference type="ARBA" id="ARBA00022490"/>
    </source>
</evidence>
<dbReference type="CDD" id="cd10845">
    <property type="entry name" value="DSRM_RNAse_III_family"/>
    <property type="match status" value="1"/>
</dbReference>
<dbReference type="GO" id="GO:0006397">
    <property type="term" value="P:mRNA processing"/>
    <property type="evidence" value="ECO:0007669"/>
    <property type="project" value="UniProtKB-UniRule"/>
</dbReference>
<evidence type="ECO:0000256" key="15">
    <source>
        <dbReference type="HAMAP-Rule" id="MF_00104"/>
    </source>
</evidence>
<evidence type="ECO:0000259" key="16">
    <source>
        <dbReference type="PROSITE" id="PS50137"/>
    </source>
</evidence>
<comment type="similarity">
    <text evidence="3">Belongs to the ribonuclease III family.</text>
</comment>
<dbReference type="GO" id="GO:0046872">
    <property type="term" value="F:metal ion binding"/>
    <property type="evidence" value="ECO:0007669"/>
    <property type="project" value="UniProtKB-KW"/>
</dbReference>
<keyword evidence="6 15" id="KW-0698">rRNA processing</keyword>
<dbReference type="PROSITE" id="PS50137">
    <property type="entry name" value="DS_RBD"/>
    <property type="match status" value="1"/>
</dbReference>
<dbReference type="GO" id="GO:0042802">
    <property type="term" value="F:identical protein binding"/>
    <property type="evidence" value="ECO:0007669"/>
    <property type="project" value="UniProtKB-ARBA"/>
</dbReference>
<evidence type="ECO:0000256" key="13">
    <source>
        <dbReference type="ARBA" id="ARBA00022842"/>
    </source>
</evidence>
<sequence length="233" mass="25374">MRRQEDRALQARIGHDFADASLLQQALTHRSFGTPHNERLEFLGDSVLSLALSNLLYERFPQLSEGELSRVRSNLVNQQALAELAIGLKLGQVLRLGEGEVKSGGRERPSILADALEALFGAVYLDGGLAPALAWIARLYQPVLVSLNPQTLGKDPKTLLQEWLQGQRLPLPVYRVLQAQGASHAQSFAVECEIAVLGITVPGSGNSRRLAEQEAAKAALQQAQQRQANKKAS</sequence>
<evidence type="ECO:0000256" key="1">
    <source>
        <dbReference type="ARBA" id="ARBA00000109"/>
    </source>
</evidence>
<dbReference type="SUPFAM" id="SSF69065">
    <property type="entry name" value="RNase III domain-like"/>
    <property type="match status" value="1"/>
</dbReference>
<dbReference type="PANTHER" id="PTHR11207">
    <property type="entry name" value="RIBONUCLEASE III"/>
    <property type="match status" value="1"/>
</dbReference>
<dbReference type="InterPro" id="IPR014720">
    <property type="entry name" value="dsRBD_dom"/>
</dbReference>
<dbReference type="PANTHER" id="PTHR11207:SF0">
    <property type="entry name" value="RIBONUCLEASE 3"/>
    <property type="match status" value="1"/>
</dbReference>
<comment type="caution">
    <text evidence="18">The sequence shown here is derived from an EMBL/GenBank/DDBJ whole genome shotgun (WGS) entry which is preliminary data.</text>
</comment>
<evidence type="ECO:0000256" key="11">
    <source>
        <dbReference type="ARBA" id="ARBA00022759"/>
    </source>
</evidence>
<dbReference type="GO" id="GO:0003725">
    <property type="term" value="F:double-stranded RNA binding"/>
    <property type="evidence" value="ECO:0007669"/>
    <property type="project" value="TreeGrafter"/>
</dbReference>
<dbReference type="GO" id="GO:0006364">
    <property type="term" value="P:rRNA processing"/>
    <property type="evidence" value="ECO:0007669"/>
    <property type="project" value="UniProtKB-UniRule"/>
</dbReference>
<dbReference type="Gene3D" id="1.10.1520.10">
    <property type="entry name" value="Ribonuclease III domain"/>
    <property type="match status" value="1"/>
</dbReference>
<dbReference type="CDD" id="cd00593">
    <property type="entry name" value="RIBOc"/>
    <property type="match status" value="1"/>
</dbReference>
<evidence type="ECO:0000313" key="18">
    <source>
        <dbReference type="EMBL" id="NLR74097.1"/>
    </source>
</evidence>
<keyword evidence="10 15" id="KW-0479">Metal-binding</keyword>
<reference evidence="18 19" key="1">
    <citation type="submission" date="2020-04" db="EMBL/GenBank/DDBJ databases">
        <title>Draft genome of Leeia sp. IMCC25680.</title>
        <authorList>
            <person name="Song J."/>
            <person name="Cho J.-C."/>
        </authorList>
    </citation>
    <scope>NUCLEOTIDE SEQUENCE [LARGE SCALE GENOMIC DNA]</scope>
    <source>
        <strain evidence="18 19">IMCC25680</strain>
    </source>
</reference>
<evidence type="ECO:0000256" key="8">
    <source>
        <dbReference type="ARBA" id="ARBA00022694"/>
    </source>
</evidence>
<dbReference type="GO" id="GO:0004525">
    <property type="term" value="F:ribonuclease III activity"/>
    <property type="evidence" value="ECO:0007669"/>
    <property type="project" value="UniProtKB-UniRule"/>
</dbReference>
<accession>A0A847S4N5</accession>
<feature type="binding site" evidence="15">
    <location>
        <position position="41"/>
    </location>
    <ligand>
        <name>Mg(2+)</name>
        <dbReference type="ChEBI" id="CHEBI:18420"/>
    </ligand>
</feature>
<keyword evidence="15" id="KW-0699">rRNA-binding</keyword>
<feature type="domain" description="RNase III" evidence="17">
    <location>
        <begin position="6"/>
        <end position="128"/>
    </location>
</feature>
<organism evidence="18 19">
    <name type="scientific">Leeia aquatica</name>
    <dbReference type="NCBI Taxonomy" id="2725557"/>
    <lineage>
        <taxon>Bacteria</taxon>
        <taxon>Pseudomonadati</taxon>
        <taxon>Pseudomonadota</taxon>
        <taxon>Betaproteobacteria</taxon>
        <taxon>Neisseriales</taxon>
        <taxon>Leeiaceae</taxon>
        <taxon>Leeia</taxon>
    </lineage>
</organism>
<keyword evidence="14 15" id="KW-0694">RNA-binding</keyword>
<protein>
    <recommendedName>
        <fullName evidence="15">Ribonuclease 3</fullName>
        <ecNumber evidence="15">3.1.26.3</ecNumber>
    </recommendedName>
    <alternativeName>
        <fullName evidence="15">Ribonuclease III</fullName>
        <shortName evidence="15">RNase III</shortName>
    </alternativeName>
</protein>
<keyword evidence="5 15" id="KW-0963">Cytoplasm</keyword>
<keyword evidence="9 15" id="KW-0540">Nuclease</keyword>
<name>A0A847S4N5_9NEIS</name>
<evidence type="ECO:0000256" key="6">
    <source>
        <dbReference type="ARBA" id="ARBA00022552"/>
    </source>
</evidence>
<feature type="binding site" evidence="15">
    <location>
        <position position="117"/>
    </location>
    <ligand>
        <name>Mg(2+)</name>
        <dbReference type="ChEBI" id="CHEBI:18420"/>
    </ligand>
</feature>
<dbReference type="RefSeq" id="WP_168875732.1">
    <property type="nucleotide sequence ID" value="NZ_JABAIM010000001.1"/>
</dbReference>
<evidence type="ECO:0000256" key="7">
    <source>
        <dbReference type="ARBA" id="ARBA00022664"/>
    </source>
</evidence>
<feature type="active site" evidence="15">
    <location>
        <position position="45"/>
    </location>
</feature>
<comment type="subcellular location">
    <subcellularLocation>
        <location evidence="2 15">Cytoplasm</location>
    </subcellularLocation>
</comment>
<dbReference type="GO" id="GO:0005737">
    <property type="term" value="C:cytoplasm"/>
    <property type="evidence" value="ECO:0007669"/>
    <property type="project" value="UniProtKB-SubCell"/>
</dbReference>